<keyword evidence="1" id="KW-0812">Transmembrane</keyword>
<keyword evidence="1" id="KW-1133">Transmembrane helix</keyword>
<reference evidence="2 3" key="1">
    <citation type="submission" date="2022-02" db="EMBL/GenBank/DDBJ databases">
        <title>Paenibacillus sp. MBLB1776 Whole Genome Shotgun Sequencing.</title>
        <authorList>
            <person name="Hwang C.Y."/>
            <person name="Cho E.-S."/>
            <person name="Seo M.-J."/>
        </authorList>
    </citation>
    <scope>NUCLEOTIDE SEQUENCE [LARGE SCALE GENOMIC DNA]</scope>
    <source>
        <strain evidence="2 3">MBLB1776</strain>
    </source>
</reference>
<feature type="transmembrane region" description="Helical" evidence="1">
    <location>
        <begin position="31"/>
        <end position="49"/>
    </location>
</feature>
<keyword evidence="3" id="KW-1185">Reference proteome</keyword>
<name>A0AA96RGJ7_9BACL</name>
<accession>A0AA96RGJ7</accession>
<protein>
    <submittedName>
        <fullName evidence="2">Uncharacterized protein</fullName>
    </submittedName>
</protein>
<dbReference type="AlphaFoldDB" id="A0AA96RGJ7"/>
<keyword evidence="1" id="KW-0472">Membrane</keyword>
<gene>
    <name evidence="2" type="ORF">MJA45_06080</name>
</gene>
<dbReference type="RefSeq" id="WP_315606374.1">
    <property type="nucleotide sequence ID" value="NZ_CP130318.1"/>
</dbReference>
<dbReference type="EMBL" id="CP130318">
    <property type="protein sequence ID" value="WNQ12596.1"/>
    <property type="molecule type" value="Genomic_DNA"/>
</dbReference>
<proteinExistence type="predicted"/>
<evidence type="ECO:0000313" key="2">
    <source>
        <dbReference type="EMBL" id="WNQ12596.1"/>
    </source>
</evidence>
<dbReference type="Proteomes" id="UP001305702">
    <property type="component" value="Chromosome"/>
</dbReference>
<evidence type="ECO:0000256" key="1">
    <source>
        <dbReference type="SAM" id="Phobius"/>
    </source>
</evidence>
<organism evidence="2 3">
    <name type="scientific">Paenibacillus aurantius</name>
    <dbReference type="NCBI Taxonomy" id="2918900"/>
    <lineage>
        <taxon>Bacteria</taxon>
        <taxon>Bacillati</taxon>
        <taxon>Bacillota</taxon>
        <taxon>Bacilli</taxon>
        <taxon>Bacillales</taxon>
        <taxon>Paenibacillaceae</taxon>
        <taxon>Paenibacillus</taxon>
    </lineage>
</organism>
<sequence>MNKPLALLLACVTVALMLGISWSLSLRRPWLALGFAAATILFIGFSFILKARACRRQEANNRDQG</sequence>
<evidence type="ECO:0000313" key="3">
    <source>
        <dbReference type="Proteomes" id="UP001305702"/>
    </source>
</evidence>
<dbReference type="KEGG" id="paun:MJA45_06080"/>